<dbReference type="InterPro" id="IPR002125">
    <property type="entry name" value="CMP_dCMP_dom"/>
</dbReference>
<evidence type="ECO:0000313" key="4">
    <source>
        <dbReference type="EMBL" id="CAA2108218.1"/>
    </source>
</evidence>
<dbReference type="PROSITE" id="PS51747">
    <property type="entry name" value="CYT_DCMP_DEAMINASES_2"/>
    <property type="match status" value="1"/>
</dbReference>
<dbReference type="Pfam" id="PF00383">
    <property type="entry name" value="dCMP_cyt_deam_1"/>
    <property type="match status" value="1"/>
</dbReference>
<dbReference type="SUPFAM" id="SSF53927">
    <property type="entry name" value="Cytidine deaminase-like"/>
    <property type="match status" value="1"/>
</dbReference>
<feature type="domain" description="CMP/dCMP-type deaminase" evidence="3">
    <location>
        <begin position="5"/>
        <end position="147"/>
    </location>
</feature>
<name>A0A679JPT7_VARPD</name>
<organism evidence="4">
    <name type="scientific">Variovorax paradoxus</name>
    <dbReference type="NCBI Taxonomy" id="34073"/>
    <lineage>
        <taxon>Bacteria</taxon>
        <taxon>Pseudomonadati</taxon>
        <taxon>Pseudomonadota</taxon>
        <taxon>Betaproteobacteria</taxon>
        <taxon>Burkholderiales</taxon>
        <taxon>Comamonadaceae</taxon>
        <taxon>Variovorax</taxon>
    </lineage>
</organism>
<accession>A0A679JPT7</accession>
<dbReference type="EMBL" id="LR743507">
    <property type="protein sequence ID" value="CAA2108218.1"/>
    <property type="molecule type" value="Genomic_DNA"/>
</dbReference>
<dbReference type="Gene3D" id="3.40.140.10">
    <property type="entry name" value="Cytidine Deaminase, domain 2"/>
    <property type="match status" value="1"/>
</dbReference>
<evidence type="ECO:0000259" key="3">
    <source>
        <dbReference type="PROSITE" id="PS51747"/>
    </source>
</evidence>
<dbReference type="GO" id="GO:0008270">
    <property type="term" value="F:zinc ion binding"/>
    <property type="evidence" value="ECO:0007669"/>
    <property type="project" value="InterPro"/>
</dbReference>
<proteinExistence type="predicted"/>
<reference evidence="4" key="1">
    <citation type="submission" date="2019-12" db="EMBL/GenBank/DDBJ databases">
        <authorList>
            <person name="Cremers G."/>
        </authorList>
    </citation>
    <scope>NUCLEOTIDE SEQUENCE</scope>
    <source>
        <strain evidence="4">Vvax</strain>
    </source>
</reference>
<dbReference type="RefSeq" id="WP_339092238.1">
    <property type="nucleotide sequence ID" value="NZ_LR743507.1"/>
</dbReference>
<dbReference type="AlphaFoldDB" id="A0A679JPT7"/>
<dbReference type="InterPro" id="IPR016192">
    <property type="entry name" value="APOBEC/CMP_deaminase_Zn-bd"/>
</dbReference>
<keyword evidence="1" id="KW-0479">Metal-binding</keyword>
<dbReference type="InterPro" id="IPR016193">
    <property type="entry name" value="Cytidine_deaminase-like"/>
</dbReference>
<evidence type="ECO:0000256" key="1">
    <source>
        <dbReference type="ARBA" id="ARBA00022723"/>
    </source>
</evidence>
<keyword evidence="2" id="KW-0862">Zinc</keyword>
<sequence>MSPEDVHYQFSRLAVDKAKLCLSRIAVTNPPPRVGVVLARDSQLLGWYAKSFGGQFFDGDAMVNFEAKPSAHAEQALLEKLDGLDLRGVVAYVTLEPCTKKRGDGLCCADLLVQAGISRVYIGNCDPNPDVGGLAWRTFHAAGIEVCDFPPELRNEARRDNDPFFRKFHFSVRESGEASFDYESNNHTRTLGPSGREFETKWFECGDGSIHGLDYRFNVAIAKNCTSFEQIDDPARWFEDSYYTKTAREGQIIIFRNEMGYALIQIIRVIKKRTGLIANNAELRFRYQLRYSDGAA</sequence>
<evidence type="ECO:0000256" key="2">
    <source>
        <dbReference type="ARBA" id="ARBA00022833"/>
    </source>
</evidence>
<dbReference type="GO" id="GO:0016787">
    <property type="term" value="F:hydrolase activity"/>
    <property type="evidence" value="ECO:0007669"/>
    <property type="project" value="InterPro"/>
</dbReference>
<protein>
    <submittedName>
        <fullName evidence="4">Riboflavin biosynthesis protein RibD</fullName>
    </submittedName>
</protein>
<gene>
    <name evidence="4" type="primary">ribD_2</name>
    <name evidence="4" type="ORF">VVAX_04728</name>
</gene>
<dbReference type="PROSITE" id="PS00903">
    <property type="entry name" value="CYT_DCMP_DEAMINASES_1"/>
    <property type="match status" value="1"/>
</dbReference>